<dbReference type="PANTHER" id="PTHR30469:SF36">
    <property type="entry name" value="BLL3903 PROTEIN"/>
    <property type="match status" value="1"/>
</dbReference>
<gene>
    <name evidence="9" type="ORF">SAMN05661099_2960</name>
</gene>
<evidence type="ECO:0000256" key="4">
    <source>
        <dbReference type="SAM" id="MobiDB-lite"/>
    </source>
</evidence>
<feature type="region of interest" description="Disordered" evidence="4">
    <location>
        <begin position="29"/>
        <end position="60"/>
    </location>
</feature>
<evidence type="ECO:0000256" key="1">
    <source>
        <dbReference type="ARBA" id="ARBA00004196"/>
    </source>
</evidence>
<dbReference type="EMBL" id="FUYR01000003">
    <property type="protein sequence ID" value="SKB82675.1"/>
    <property type="molecule type" value="Genomic_DNA"/>
</dbReference>
<dbReference type="Pfam" id="PF25954">
    <property type="entry name" value="Beta-barrel_RND_2"/>
    <property type="match status" value="1"/>
</dbReference>
<keyword evidence="5" id="KW-1133">Transmembrane helix</keyword>
<dbReference type="AlphaFoldDB" id="A0A1T5EFX6"/>
<keyword evidence="5" id="KW-0812">Transmembrane</keyword>
<keyword evidence="10" id="KW-1185">Reference proteome</keyword>
<dbReference type="InterPro" id="IPR058627">
    <property type="entry name" value="MdtA-like_C"/>
</dbReference>
<dbReference type="InterPro" id="IPR058792">
    <property type="entry name" value="Beta-barrel_RND_2"/>
</dbReference>
<evidence type="ECO:0000313" key="10">
    <source>
        <dbReference type="Proteomes" id="UP000189981"/>
    </source>
</evidence>
<evidence type="ECO:0000259" key="8">
    <source>
        <dbReference type="Pfam" id="PF25967"/>
    </source>
</evidence>
<feature type="domain" description="Multidrug resistance protein MdtA-like C-terminal permuted SH3" evidence="8">
    <location>
        <begin position="295"/>
        <end position="353"/>
    </location>
</feature>
<dbReference type="Pfam" id="PF25917">
    <property type="entry name" value="BSH_RND"/>
    <property type="match status" value="1"/>
</dbReference>
<dbReference type="NCBIfam" id="TIGR01730">
    <property type="entry name" value="RND_mfp"/>
    <property type="match status" value="1"/>
</dbReference>
<comment type="similarity">
    <text evidence="2">Belongs to the membrane fusion protein (MFP) (TC 8.A.1) family.</text>
</comment>
<dbReference type="InterPro" id="IPR058625">
    <property type="entry name" value="MdtA-like_BSH"/>
</dbReference>
<keyword evidence="5" id="KW-0472">Membrane</keyword>
<dbReference type="GO" id="GO:0015562">
    <property type="term" value="F:efflux transmembrane transporter activity"/>
    <property type="evidence" value="ECO:0007669"/>
    <property type="project" value="TreeGrafter"/>
</dbReference>
<reference evidence="10" key="1">
    <citation type="submission" date="2017-02" db="EMBL/GenBank/DDBJ databases">
        <authorList>
            <person name="Varghese N."/>
            <person name="Submissions S."/>
        </authorList>
    </citation>
    <scope>NUCLEOTIDE SEQUENCE [LARGE SCALE GENOMIC DNA]</scope>
    <source>
        <strain evidence="10">DSM 22385</strain>
    </source>
</reference>
<protein>
    <submittedName>
        <fullName evidence="9">Membrane fusion protein, multidrug efflux system</fullName>
    </submittedName>
</protein>
<dbReference type="Gene3D" id="1.10.287.470">
    <property type="entry name" value="Helix hairpin bin"/>
    <property type="match status" value="1"/>
</dbReference>
<dbReference type="OrthoDB" id="9806939at2"/>
<accession>A0A1T5EFX6</accession>
<evidence type="ECO:0000259" key="6">
    <source>
        <dbReference type="Pfam" id="PF25917"/>
    </source>
</evidence>
<dbReference type="GO" id="GO:1990281">
    <property type="term" value="C:efflux pump complex"/>
    <property type="evidence" value="ECO:0007669"/>
    <property type="project" value="TreeGrafter"/>
</dbReference>
<evidence type="ECO:0000313" key="9">
    <source>
        <dbReference type="EMBL" id="SKB82675.1"/>
    </source>
</evidence>
<dbReference type="Gene3D" id="2.40.420.20">
    <property type="match status" value="1"/>
</dbReference>
<keyword evidence="3" id="KW-0813">Transport</keyword>
<feature type="domain" description="Multidrug resistance protein MdtA-like barrel-sandwich hybrid" evidence="6">
    <location>
        <begin position="84"/>
        <end position="205"/>
    </location>
</feature>
<dbReference type="PANTHER" id="PTHR30469">
    <property type="entry name" value="MULTIDRUG RESISTANCE PROTEIN MDTA"/>
    <property type="match status" value="1"/>
</dbReference>
<evidence type="ECO:0000256" key="2">
    <source>
        <dbReference type="ARBA" id="ARBA00009477"/>
    </source>
</evidence>
<dbReference type="Pfam" id="PF25967">
    <property type="entry name" value="RND-MFP_C"/>
    <property type="match status" value="1"/>
</dbReference>
<dbReference type="RefSeq" id="WP_079703472.1">
    <property type="nucleotide sequence ID" value="NZ_FUYR01000003.1"/>
</dbReference>
<evidence type="ECO:0000259" key="7">
    <source>
        <dbReference type="Pfam" id="PF25954"/>
    </source>
</evidence>
<feature type="transmembrane region" description="Helical" evidence="5">
    <location>
        <begin position="6"/>
        <end position="23"/>
    </location>
</feature>
<name>A0A1T5EFX6_9SPHI</name>
<dbReference type="InterPro" id="IPR006143">
    <property type="entry name" value="RND_pump_MFP"/>
</dbReference>
<dbReference type="Proteomes" id="UP000189981">
    <property type="component" value="Unassembled WGS sequence"/>
</dbReference>
<sequence length="369" mass="38865">MKTKYIVYALLVILFGAFVAYRIKANSQKGDAGGRGGGAGRGAGGPGGGPGGPGGPPVPVNGVIVTPKSFSNSLSVTGSIEANEQIEIRSEVSGLIKGIYFREGSNVRRGQTLLKINDIELQAQLSQALTREKLASETELRANMLLKKEAISKEEYDIALADKRSLQAATRLIRAQISRTVVVAPFSGRIGLKTVSVGGYITPATVVASLSSTDPVKIIFSVPEKYAQQIRTGSDIHFTVSGSERRNTATVYAIDPGINETSRTLKIAARAANPGGLLLPGSFTKVDLPLAQITNAILIPSEAVVPVERGKKVFVSKNGKATEVLIETSTRTEKEVLVISGLSAGDTLLTTGIMALKPDSPVKVKITKN</sequence>
<dbReference type="STRING" id="572036.SAMN05661099_2960"/>
<dbReference type="SUPFAM" id="SSF111369">
    <property type="entry name" value="HlyD-like secretion proteins"/>
    <property type="match status" value="1"/>
</dbReference>
<feature type="domain" description="CusB-like beta-barrel" evidence="7">
    <location>
        <begin position="218"/>
        <end position="288"/>
    </location>
</feature>
<evidence type="ECO:0000256" key="5">
    <source>
        <dbReference type="SAM" id="Phobius"/>
    </source>
</evidence>
<dbReference type="Gene3D" id="2.40.30.170">
    <property type="match status" value="1"/>
</dbReference>
<dbReference type="Gene3D" id="2.40.50.100">
    <property type="match status" value="1"/>
</dbReference>
<comment type="subcellular location">
    <subcellularLocation>
        <location evidence="1">Cell envelope</location>
    </subcellularLocation>
</comment>
<feature type="compositionally biased region" description="Gly residues" evidence="4">
    <location>
        <begin position="31"/>
        <end position="52"/>
    </location>
</feature>
<evidence type="ECO:0000256" key="3">
    <source>
        <dbReference type="ARBA" id="ARBA00022448"/>
    </source>
</evidence>
<proteinExistence type="inferred from homology"/>
<organism evidence="9 10">
    <name type="scientific">Daejeonella lutea</name>
    <dbReference type="NCBI Taxonomy" id="572036"/>
    <lineage>
        <taxon>Bacteria</taxon>
        <taxon>Pseudomonadati</taxon>
        <taxon>Bacteroidota</taxon>
        <taxon>Sphingobacteriia</taxon>
        <taxon>Sphingobacteriales</taxon>
        <taxon>Sphingobacteriaceae</taxon>
        <taxon>Daejeonella</taxon>
    </lineage>
</organism>